<evidence type="ECO:0000259" key="7">
    <source>
        <dbReference type="PROSITE" id="PS50922"/>
    </source>
</evidence>
<name>A0A1R2CT61_9CILI</name>
<feature type="transmembrane region" description="Helical" evidence="6">
    <location>
        <begin position="6"/>
        <end position="24"/>
    </location>
</feature>
<dbReference type="EMBL" id="MPUH01000066">
    <property type="protein sequence ID" value="OMJ92192.1"/>
    <property type="molecule type" value="Genomic_DNA"/>
</dbReference>
<dbReference type="PANTHER" id="PTHR31898:SF1">
    <property type="entry name" value="TLC DOMAIN-CONTAINING PROTEIN 5"/>
    <property type="match status" value="1"/>
</dbReference>
<reference evidence="8 9" key="1">
    <citation type="submission" date="2016-11" db="EMBL/GenBank/DDBJ databases">
        <title>The macronuclear genome of Stentor coeruleus: a giant cell with tiny introns.</title>
        <authorList>
            <person name="Slabodnick M."/>
            <person name="Ruby J.G."/>
            <person name="Reiff S.B."/>
            <person name="Swart E.C."/>
            <person name="Gosai S."/>
            <person name="Prabakaran S."/>
            <person name="Witkowska E."/>
            <person name="Larue G.E."/>
            <person name="Fisher S."/>
            <person name="Freeman R.M."/>
            <person name="Gunawardena J."/>
            <person name="Chu W."/>
            <person name="Stover N.A."/>
            <person name="Gregory B.D."/>
            <person name="Nowacki M."/>
            <person name="Derisi J."/>
            <person name="Roy S.W."/>
            <person name="Marshall W.F."/>
            <person name="Sood P."/>
        </authorList>
    </citation>
    <scope>NUCLEOTIDE SEQUENCE [LARGE SCALE GENOMIC DNA]</scope>
    <source>
        <strain evidence="8">WM001</strain>
    </source>
</reference>
<dbReference type="InterPro" id="IPR042512">
    <property type="entry name" value="TLCD5"/>
</dbReference>
<dbReference type="GO" id="GO:0016020">
    <property type="term" value="C:membrane"/>
    <property type="evidence" value="ECO:0007669"/>
    <property type="project" value="UniProtKB-SubCell"/>
</dbReference>
<accession>A0A1R2CT61</accession>
<sequence length="278" mass="31523">MDRIITISGFAVFYSLVSIANIIINTPPQDLSRRKKWDFLGQHVSLIHAVLAAIISFCVYILEGGIRYNTPTNFYHIIVLGHSLGYFLYDMIYAELFKLHDWAMRTHHTCVLIGGTILYLAPTGGSPATMCILITEGVNSFMMLRKILRAKKLQNTKAYEIIEITFAGSFVFLRSIMCTWLNYNIWVSTFPLISKLTISITYGVGLIWVNVIVGIAVERLPPYSPVKEAIQRGLQFINKNQMSFAVGVFVWAVIIPYYVTQFLHFGFKNLVIGGFIVF</sequence>
<organism evidence="8 9">
    <name type="scientific">Stentor coeruleus</name>
    <dbReference type="NCBI Taxonomy" id="5963"/>
    <lineage>
        <taxon>Eukaryota</taxon>
        <taxon>Sar</taxon>
        <taxon>Alveolata</taxon>
        <taxon>Ciliophora</taxon>
        <taxon>Postciliodesmatophora</taxon>
        <taxon>Heterotrichea</taxon>
        <taxon>Heterotrichida</taxon>
        <taxon>Stentoridae</taxon>
        <taxon>Stentor</taxon>
    </lineage>
</organism>
<keyword evidence="4 5" id="KW-0472">Membrane</keyword>
<evidence type="ECO:0000256" key="5">
    <source>
        <dbReference type="PROSITE-ProRule" id="PRU00205"/>
    </source>
</evidence>
<evidence type="ECO:0000256" key="2">
    <source>
        <dbReference type="ARBA" id="ARBA00022692"/>
    </source>
</evidence>
<comment type="subcellular location">
    <subcellularLocation>
        <location evidence="1">Membrane</location>
        <topology evidence="1">Multi-pass membrane protein</topology>
    </subcellularLocation>
</comment>
<dbReference type="Proteomes" id="UP000187209">
    <property type="component" value="Unassembled WGS sequence"/>
</dbReference>
<feature type="domain" description="TLC" evidence="7">
    <location>
        <begin position="34"/>
        <end position="221"/>
    </location>
</feature>
<evidence type="ECO:0000256" key="1">
    <source>
        <dbReference type="ARBA" id="ARBA00004141"/>
    </source>
</evidence>
<keyword evidence="3 6" id="KW-1133">Transmembrane helix</keyword>
<feature type="transmembrane region" description="Helical" evidence="6">
    <location>
        <begin position="74"/>
        <end position="92"/>
    </location>
</feature>
<dbReference type="AlphaFoldDB" id="A0A1R2CT61"/>
<evidence type="ECO:0000313" key="8">
    <source>
        <dbReference type="EMBL" id="OMJ92192.1"/>
    </source>
</evidence>
<evidence type="ECO:0000256" key="4">
    <source>
        <dbReference type="ARBA" id="ARBA00023136"/>
    </source>
</evidence>
<proteinExistence type="predicted"/>
<feature type="transmembrane region" description="Helical" evidence="6">
    <location>
        <begin position="192"/>
        <end position="217"/>
    </location>
</feature>
<evidence type="ECO:0000256" key="6">
    <source>
        <dbReference type="SAM" id="Phobius"/>
    </source>
</evidence>
<feature type="transmembrane region" description="Helical" evidence="6">
    <location>
        <begin position="164"/>
        <end position="186"/>
    </location>
</feature>
<dbReference type="PANTHER" id="PTHR31898">
    <property type="entry name" value="TRANSMEMBRANE PROTEIN 136"/>
    <property type="match status" value="1"/>
</dbReference>
<keyword evidence="9" id="KW-1185">Reference proteome</keyword>
<feature type="transmembrane region" description="Helical" evidence="6">
    <location>
        <begin position="44"/>
        <end position="62"/>
    </location>
</feature>
<dbReference type="PROSITE" id="PS50922">
    <property type="entry name" value="TLC"/>
    <property type="match status" value="1"/>
</dbReference>
<keyword evidence="2 5" id="KW-0812">Transmembrane</keyword>
<feature type="transmembrane region" description="Helical" evidence="6">
    <location>
        <begin position="242"/>
        <end position="259"/>
    </location>
</feature>
<evidence type="ECO:0000256" key="3">
    <source>
        <dbReference type="ARBA" id="ARBA00022989"/>
    </source>
</evidence>
<gene>
    <name evidence="8" type="ORF">SteCoe_5064</name>
</gene>
<protein>
    <recommendedName>
        <fullName evidence="7">TLC domain-containing protein</fullName>
    </recommendedName>
</protein>
<dbReference type="InterPro" id="IPR006634">
    <property type="entry name" value="TLC-dom"/>
</dbReference>
<comment type="caution">
    <text evidence="8">The sequence shown here is derived from an EMBL/GenBank/DDBJ whole genome shotgun (WGS) entry which is preliminary data.</text>
</comment>
<dbReference type="OrthoDB" id="506011at2759"/>
<evidence type="ECO:0000313" key="9">
    <source>
        <dbReference type="Proteomes" id="UP000187209"/>
    </source>
</evidence>